<name>A0A5B8TZT9_9ACTN</name>
<dbReference type="GO" id="GO:0016740">
    <property type="term" value="F:transferase activity"/>
    <property type="evidence" value="ECO:0007669"/>
    <property type="project" value="UniProtKB-KW"/>
</dbReference>
<evidence type="ECO:0000256" key="1">
    <source>
        <dbReference type="ARBA" id="ARBA00006739"/>
    </source>
</evidence>
<organism evidence="3 4">
    <name type="scientific">Baekduia soli</name>
    <dbReference type="NCBI Taxonomy" id="496014"/>
    <lineage>
        <taxon>Bacteria</taxon>
        <taxon>Bacillati</taxon>
        <taxon>Actinomycetota</taxon>
        <taxon>Thermoleophilia</taxon>
        <taxon>Solirubrobacterales</taxon>
        <taxon>Baekduiaceae</taxon>
        <taxon>Baekduia</taxon>
    </lineage>
</organism>
<dbReference type="CDD" id="cd04179">
    <property type="entry name" value="DPM_DPG-synthase_like"/>
    <property type="match status" value="1"/>
</dbReference>
<dbReference type="EMBL" id="CP042430">
    <property type="protein sequence ID" value="QEC46241.1"/>
    <property type="molecule type" value="Genomic_DNA"/>
</dbReference>
<dbReference type="KEGG" id="bsol:FSW04_00735"/>
<keyword evidence="3" id="KW-0808">Transferase</keyword>
<dbReference type="Proteomes" id="UP000321805">
    <property type="component" value="Chromosome"/>
</dbReference>
<proteinExistence type="inferred from homology"/>
<sequence length="337" mass="37122">MVRRARARVLRRGGRRGALRRAHEPRRPGGATVRVRHVLSATTCSVTEAPHLSLVLPAYRAAAFIEENVRTVNSVLEELGRPFEVIVVVDGAIDDTTARVRGLGDPRVSAIEYGENQGKGFALCVGVAHARGRLVGWLDADLDVHPSVIVAAAHLLQEHEIDAVVGSKRHADSQVEYPAVRRVLSLGFQMLVRAALRVDVRDTQTGAKLFRREVLDTVIPLLLIKRYAFDLEVLAVASLFGFDRVEEVPIQLDYRFAGTGIDSEAVRRMFMDTLAIAYRVRLRHWYVRQYAALQRARVNVGDGPVADLPTVPASNLAVFQALLPDDPAIEGRAGEPV</sequence>
<dbReference type="SUPFAM" id="SSF53448">
    <property type="entry name" value="Nucleotide-diphospho-sugar transferases"/>
    <property type="match status" value="1"/>
</dbReference>
<dbReference type="Pfam" id="PF00535">
    <property type="entry name" value="Glycos_transf_2"/>
    <property type="match status" value="1"/>
</dbReference>
<dbReference type="InterPro" id="IPR001173">
    <property type="entry name" value="Glyco_trans_2-like"/>
</dbReference>
<evidence type="ECO:0000313" key="3">
    <source>
        <dbReference type="EMBL" id="QEC46241.1"/>
    </source>
</evidence>
<feature type="domain" description="Glycosyltransferase 2-like" evidence="2">
    <location>
        <begin position="53"/>
        <end position="217"/>
    </location>
</feature>
<dbReference type="Gene3D" id="3.90.550.10">
    <property type="entry name" value="Spore Coat Polysaccharide Biosynthesis Protein SpsA, Chain A"/>
    <property type="match status" value="1"/>
</dbReference>
<dbReference type="InterPro" id="IPR029044">
    <property type="entry name" value="Nucleotide-diphossugar_trans"/>
</dbReference>
<reference evidence="3 4" key="1">
    <citation type="journal article" date="2018" name="J. Microbiol.">
        <title>Baekduia soli gen. nov., sp. nov., a novel bacterium isolated from the soil of Baekdu Mountain and proposal of a novel family name, Baekduiaceae fam. nov.</title>
        <authorList>
            <person name="An D.S."/>
            <person name="Siddiqi M.Z."/>
            <person name="Kim K.H."/>
            <person name="Yu H.S."/>
            <person name="Im W.T."/>
        </authorList>
    </citation>
    <scope>NUCLEOTIDE SEQUENCE [LARGE SCALE GENOMIC DNA]</scope>
    <source>
        <strain evidence="3 4">BR7-21</strain>
    </source>
</reference>
<accession>A0A5B8TZT9</accession>
<comment type="similarity">
    <text evidence="1">Belongs to the glycosyltransferase 2 family.</text>
</comment>
<dbReference type="PANTHER" id="PTHR48090">
    <property type="entry name" value="UNDECAPRENYL-PHOSPHATE 4-DEOXY-4-FORMAMIDO-L-ARABINOSE TRANSFERASE-RELATED"/>
    <property type="match status" value="1"/>
</dbReference>
<keyword evidence="4" id="KW-1185">Reference proteome</keyword>
<dbReference type="InterPro" id="IPR050256">
    <property type="entry name" value="Glycosyltransferase_2"/>
</dbReference>
<dbReference type="AlphaFoldDB" id="A0A5B8TZT9"/>
<dbReference type="OrthoDB" id="2369748at2"/>
<dbReference type="PANTHER" id="PTHR48090:SF7">
    <property type="entry name" value="RFBJ PROTEIN"/>
    <property type="match status" value="1"/>
</dbReference>
<evidence type="ECO:0000259" key="2">
    <source>
        <dbReference type="Pfam" id="PF00535"/>
    </source>
</evidence>
<gene>
    <name evidence="3" type="ORF">FSW04_00735</name>
</gene>
<protein>
    <submittedName>
        <fullName evidence="3">Glycosyltransferase family 2 protein</fullName>
    </submittedName>
</protein>
<evidence type="ECO:0000313" key="4">
    <source>
        <dbReference type="Proteomes" id="UP000321805"/>
    </source>
</evidence>